<dbReference type="PANTHER" id="PTHR41283">
    <property type="entry name" value="AMINOGLYCOSIDE PHOSPHOTRANSFERASE"/>
    <property type="match status" value="1"/>
</dbReference>
<proteinExistence type="predicted"/>
<dbReference type="STRING" id="879305.HMPREF9290_1282"/>
<dbReference type="AlphaFoldDB" id="F0GU61"/>
<name>F0GU61_9FIRM</name>
<organism evidence="1 2">
    <name type="scientific">Anaerococcus prevotii ACS-065-V-Col13</name>
    <dbReference type="NCBI Taxonomy" id="879305"/>
    <lineage>
        <taxon>Bacteria</taxon>
        <taxon>Bacillati</taxon>
        <taxon>Bacillota</taxon>
        <taxon>Tissierellia</taxon>
        <taxon>Tissierellales</taxon>
        <taxon>Peptoniphilaceae</taxon>
        <taxon>Anaerococcus</taxon>
    </lineage>
</organism>
<gene>
    <name evidence="1" type="ORF">HMPREF9290_1282</name>
</gene>
<dbReference type="PANTHER" id="PTHR41283:SF1">
    <property type="entry name" value="AMINOGLYCOSIDE PHOSPHOTRANSFERASE DOMAIN-CONTAINING PROTEIN"/>
    <property type="match status" value="1"/>
</dbReference>
<dbReference type="EMBL" id="AEXM01000012">
    <property type="protein sequence ID" value="EGC82504.1"/>
    <property type="molecule type" value="Genomic_DNA"/>
</dbReference>
<dbReference type="Proteomes" id="UP000005286">
    <property type="component" value="Unassembled WGS sequence"/>
</dbReference>
<reference evidence="1 2" key="1">
    <citation type="submission" date="2011-01" db="EMBL/GenBank/DDBJ databases">
        <authorList>
            <person name="Durkin A.S."/>
            <person name="Madupu R."/>
            <person name="Torralba M."/>
            <person name="Gillis M."/>
            <person name="Methe B."/>
            <person name="Sutton G."/>
            <person name="Nelson K.E."/>
        </authorList>
    </citation>
    <scope>NUCLEOTIDE SEQUENCE [LARGE SCALE GENOMIC DNA]</scope>
    <source>
        <strain evidence="1 2">ACS-065-V-Col13</strain>
    </source>
</reference>
<evidence type="ECO:0000313" key="1">
    <source>
        <dbReference type="EMBL" id="EGC82504.1"/>
    </source>
</evidence>
<dbReference type="eggNOG" id="COG3173">
    <property type="taxonomic scope" value="Bacteria"/>
</dbReference>
<sequence length="298" mass="35368">MKDDYGFLKHTDFFSNKEVIRTVEKISKNKLKVTTTDENHYVVSLYDMDDHENISNEKFIQDRLDKIGLDPLLIYEEGILPDINKSYKIFEYRKEISLEEFLDKASYENSFSIGESFGKILKNIHQTRITEPVNWEKKFLTKANYLFYIHGLSENIGDSDYILIDYIEANIHLTKNTPINLIYGKINEKNIRVYDENKLDLRAIKEIIYGDGVFDFVDINKLAIKYPDFARGVLEGYFDYNKPTRKFYRLLSLYQAYILLYNKVLKDQEKDHNLEENEIDAIMQMYDNFNQLIPSWAK</sequence>
<protein>
    <submittedName>
        <fullName evidence="1">Conserved domain protein</fullName>
    </submittedName>
</protein>
<dbReference type="RefSeq" id="WP_004834385.1">
    <property type="nucleotide sequence ID" value="NZ_AEXM01000012.1"/>
</dbReference>
<keyword evidence="2" id="KW-1185">Reference proteome</keyword>
<comment type="caution">
    <text evidence="1">The sequence shown here is derived from an EMBL/GenBank/DDBJ whole genome shotgun (WGS) entry which is preliminary data.</text>
</comment>
<accession>F0GU61</accession>
<evidence type="ECO:0000313" key="2">
    <source>
        <dbReference type="Proteomes" id="UP000005286"/>
    </source>
</evidence>
<dbReference type="PATRIC" id="fig|879305.3.peg.341"/>